<feature type="transmembrane region" description="Helical" evidence="1">
    <location>
        <begin position="84"/>
        <end position="111"/>
    </location>
</feature>
<name>A0AAX2J7W4_9FUSO</name>
<gene>
    <name evidence="2" type="primary">abgT_1</name>
    <name evidence="2" type="ORF">NCTC12112_00473</name>
</gene>
<feature type="transmembrane region" description="Helical" evidence="1">
    <location>
        <begin position="389"/>
        <end position="411"/>
    </location>
</feature>
<evidence type="ECO:0000256" key="1">
    <source>
        <dbReference type="SAM" id="Phobius"/>
    </source>
</evidence>
<dbReference type="AlphaFoldDB" id="A0AAX2J7W4"/>
<feature type="transmembrane region" description="Helical" evidence="1">
    <location>
        <begin position="270"/>
        <end position="289"/>
    </location>
</feature>
<feature type="transmembrane region" description="Helical" evidence="1">
    <location>
        <begin position="488"/>
        <end position="508"/>
    </location>
</feature>
<feature type="transmembrane region" description="Helical" evidence="1">
    <location>
        <begin position="449"/>
        <end position="467"/>
    </location>
</feature>
<dbReference type="Proteomes" id="UP000249008">
    <property type="component" value="Chromosome 1"/>
</dbReference>
<feature type="transmembrane region" description="Helical" evidence="1">
    <location>
        <begin position="349"/>
        <end position="369"/>
    </location>
</feature>
<feature type="transmembrane region" description="Helical" evidence="1">
    <location>
        <begin position="171"/>
        <end position="191"/>
    </location>
</feature>
<evidence type="ECO:0000313" key="3">
    <source>
        <dbReference type="Proteomes" id="UP000249008"/>
    </source>
</evidence>
<evidence type="ECO:0000313" key="2">
    <source>
        <dbReference type="EMBL" id="SQJ00118.1"/>
    </source>
</evidence>
<dbReference type="GeneID" id="78455064"/>
<feature type="transmembrane region" description="Helical" evidence="1">
    <location>
        <begin position="418"/>
        <end position="434"/>
    </location>
</feature>
<accession>A0AAX2J7W4</accession>
<organism evidence="2 3">
    <name type="scientific">Fusobacterium ulcerans</name>
    <dbReference type="NCBI Taxonomy" id="861"/>
    <lineage>
        <taxon>Bacteria</taxon>
        <taxon>Fusobacteriati</taxon>
        <taxon>Fusobacteriota</taxon>
        <taxon>Fusobacteriia</taxon>
        <taxon>Fusobacteriales</taxon>
        <taxon>Fusobacteriaceae</taxon>
        <taxon>Fusobacterium</taxon>
    </lineage>
</organism>
<feature type="transmembrane region" description="Helical" evidence="1">
    <location>
        <begin position="309"/>
        <end position="328"/>
    </location>
</feature>
<keyword evidence="1" id="KW-0472">Membrane</keyword>
<dbReference type="PANTHER" id="PTHR30282">
    <property type="entry name" value="P-AMINOBENZOYL GLUTAMATE TRANSPORTER"/>
    <property type="match status" value="1"/>
</dbReference>
<feature type="transmembrane region" description="Helical" evidence="1">
    <location>
        <begin position="37"/>
        <end position="59"/>
    </location>
</feature>
<dbReference type="InterPro" id="IPR004697">
    <property type="entry name" value="AbgT"/>
</dbReference>
<keyword evidence="1" id="KW-0812">Transmembrane</keyword>
<dbReference type="KEGG" id="ful:C4N20_09590"/>
<sequence>MGNGGQKGKASGVKSISVLDKILNYFEVIGNKLPDPVSIFVILCAAVLIISFICSKTGVAVEHPLTHKMITAENLLDKENLKQILISMVTVFQTYPPLGVVLVAMIGIGLADKSGFLECLLTVVVKKVPSNLIYFTVVIMGLIFTGIGDAGFIVLPPLAALIFLNLGKNPIIGMLLSFAGAAIGFSSGLFVTLNDILLTSFTIPAAQLLSPTFTKSPAMTIYFNVTNSILQIFVITWVTIKFVEPRFPAPEKKLEENEGKEMPSIERKGLKYAGISFIIYMAVIVFLTIGKGAFLRDDAGSLVSTKSPLMSGLIPIMALAFFIPGLVFGKITGKIKNDKDAVKMISQTLGEMGGYIFIVFVSAQFLSLFSKSNLGIIMAIKGASEIKDLGLAGMPLLIAYILLVAFINLFIGSASAKWAILFPVFIPMFMLLGYDPSLTQMAYRIGDSSTNMISPLFPYLPLILAVARKYDKNFGLGTLIANMIPYSLITLVASILLLTVFFTCGLPFGL</sequence>
<feature type="transmembrane region" description="Helical" evidence="1">
    <location>
        <begin position="221"/>
        <end position="243"/>
    </location>
</feature>
<keyword evidence="1" id="KW-1133">Transmembrane helix</keyword>
<proteinExistence type="predicted"/>
<dbReference type="PANTHER" id="PTHR30282:SF0">
    <property type="entry name" value="P-AMINOBENZOYL-GLUTAMATE TRANSPORT PROTEIN"/>
    <property type="match status" value="1"/>
</dbReference>
<reference evidence="2 3" key="1">
    <citation type="submission" date="2018-06" db="EMBL/GenBank/DDBJ databases">
        <authorList>
            <consortium name="Pathogen Informatics"/>
            <person name="Doyle S."/>
        </authorList>
    </citation>
    <scope>NUCLEOTIDE SEQUENCE [LARGE SCALE GENOMIC DNA]</scope>
    <source>
        <strain evidence="2 3">NCTC12112</strain>
    </source>
</reference>
<protein>
    <submittedName>
        <fullName evidence="2">Aminobenzoyl-glutamate transport protein</fullName>
    </submittedName>
</protein>
<dbReference type="EMBL" id="LS483487">
    <property type="protein sequence ID" value="SQJ00118.1"/>
    <property type="molecule type" value="Genomic_DNA"/>
</dbReference>
<dbReference type="RefSeq" id="WP_005979456.1">
    <property type="nucleotide sequence ID" value="NZ_CABKNW010000004.1"/>
</dbReference>
<dbReference type="Pfam" id="PF03806">
    <property type="entry name" value="ABG_transport"/>
    <property type="match status" value="1"/>
</dbReference>
<dbReference type="GO" id="GO:1902604">
    <property type="term" value="P:p-aminobenzoyl-glutamate transmembrane transport"/>
    <property type="evidence" value="ECO:0007669"/>
    <property type="project" value="InterPro"/>
</dbReference>
<feature type="transmembrane region" description="Helical" evidence="1">
    <location>
        <begin position="131"/>
        <end position="164"/>
    </location>
</feature>
<dbReference type="GO" id="GO:0015558">
    <property type="term" value="F:secondary active p-aminobenzoyl-glutamate transmembrane transporter activity"/>
    <property type="evidence" value="ECO:0007669"/>
    <property type="project" value="InterPro"/>
</dbReference>